<comment type="caution">
    <text evidence="1">The sequence shown here is derived from an EMBL/GenBank/DDBJ whole genome shotgun (WGS) entry which is preliminary data.</text>
</comment>
<keyword evidence="2" id="KW-1185">Reference proteome</keyword>
<protein>
    <submittedName>
        <fullName evidence="1">Uncharacterized protein</fullName>
    </submittedName>
</protein>
<dbReference type="Proteomes" id="UP001209878">
    <property type="component" value="Unassembled WGS sequence"/>
</dbReference>
<sequence>MRRDQFLVAAPRASDLGHVWVNTLCASTRHDAPCTHARTHVPADVTSFQLARRKHDIPRSLTLRDMLRTGTCLNGVVCSACHRQTVGAVTERVVRITRT</sequence>
<accession>A0AAD9ISV1</accession>
<reference evidence="1" key="1">
    <citation type="journal article" date="2023" name="Mol. Biol. Evol.">
        <title>Third-Generation Sequencing Reveals the Adaptive Role of the Epigenome in Three Deep-Sea Polychaetes.</title>
        <authorList>
            <person name="Perez M."/>
            <person name="Aroh O."/>
            <person name="Sun Y."/>
            <person name="Lan Y."/>
            <person name="Juniper S.K."/>
            <person name="Young C.R."/>
            <person name="Angers B."/>
            <person name="Qian P.Y."/>
        </authorList>
    </citation>
    <scope>NUCLEOTIDE SEQUENCE</scope>
    <source>
        <strain evidence="1">R07B-5</strain>
    </source>
</reference>
<proteinExistence type="predicted"/>
<organism evidence="1 2">
    <name type="scientific">Ridgeia piscesae</name>
    <name type="common">Tubeworm</name>
    <dbReference type="NCBI Taxonomy" id="27915"/>
    <lineage>
        <taxon>Eukaryota</taxon>
        <taxon>Metazoa</taxon>
        <taxon>Spiralia</taxon>
        <taxon>Lophotrochozoa</taxon>
        <taxon>Annelida</taxon>
        <taxon>Polychaeta</taxon>
        <taxon>Sedentaria</taxon>
        <taxon>Canalipalpata</taxon>
        <taxon>Sabellida</taxon>
        <taxon>Siboglinidae</taxon>
        <taxon>Ridgeia</taxon>
    </lineage>
</organism>
<gene>
    <name evidence="1" type="ORF">NP493_5850g00007</name>
</gene>
<name>A0AAD9ISV1_RIDPI</name>
<dbReference type="AlphaFoldDB" id="A0AAD9ISV1"/>
<evidence type="ECO:0000313" key="2">
    <source>
        <dbReference type="Proteomes" id="UP001209878"/>
    </source>
</evidence>
<dbReference type="EMBL" id="JAODUO010005864">
    <property type="protein sequence ID" value="KAK2140264.1"/>
    <property type="molecule type" value="Genomic_DNA"/>
</dbReference>
<evidence type="ECO:0000313" key="1">
    <source>
        <dbReference type="EMBL" id="KAK2140264.1"/>
    </source>
</evidence>